<proteinExistence type="inferred from homology"/>
<dbReference type="AlphaFoldDB" id="A0A1V4AA66"/>
<comment type="similarity">
    <text evidence="1">Belongs to the AHA1 family.</text>
</comment>
<feature type="domain" description="Activator of Hsp90 ATPase homologue 1/2-like C-terminal" evidence="2">
    <location>
        <begin position="7"/>
        <end position="126"/>
    </location>
</feature>
<evidence type="ECO:0000259" key="2">
    <source>
        <dbReference type="Pfam" id="PF08327"/>
    </source>
</evidence>
<dbReference type="InterPro" id="IPR013538">
    <property type="entry name" value="ASHA1/2-like_C"/>
</dbReference>
<accession>A0A1V4AA66</accession>
<dbReference type="EMBL" id="MVFC01000009">
    <property type="protein sequence ID" value="OON79744.1"/>
    <property type="molecule type" value="Genomic_DNA"/>
</dbReference>
<sequence length="278" mass="30036">MERPIGHPPGRVWEALTRPELTAQWFPCEISAEPRAGEPVTFTFPGGEAPPMAGTVIEAEKPWVFAYTWGGDRFHWSVRPDRSLGDSRERARHSLLTLVHTFDDHYGAASFASGWHLCVDAMAQLLDGGPVRRGDDRDGALHEAYVAQFGLGAVTVEESGAGPALRFERQLVRPARMVWALLTEGRDPAVGETAPAAFTTGNGSTGKITEVRAPELLEYEVSQEGHVRWELTTGTGHGARLVLTVTETPGDDEAVAAAGAAWYPVIEDLAARCAATPQ</sequence>
<evidence type="ECO:0000313" key="3">
    <source>
        <dbReference type="EMBL" id="OON79744.1"/>
    </source>
</evidence>
<dbReference type="SUPFAM" id="SSF55961">
    <property type="entry name" value="Bet v1-like"/>
    <property type="match status" value="2"/>
</dbReference>
<dbReference type="InterPro" id="IPR023393">
    <property type="entry name" value="START-like_dom_sf"/>
</dbReference>
<evidence type="ECO:0000256" key="1">
    <source>
        <dbReference type="ARBA" id="ARBA00006817"/>
    </source>
</evidence>
<keyword evidence="4" id="KW-1185">Reference proteome</keyword>
<dbReference type="STRING" id="83656.B1H18_14005"/>
<organism evidence="3 4">
    <name type="scientific">Streptomyces tsukubensis</name>
    <dbReference type="NCBI Taxonomy" id="83656"/>
    <lineage>
        <taxon>Bacteria</taxon>
        <taxon>Bacillati</taxon>
        <taxon>Actinomycetota</taxon>
        <taxon>Actinomycetes</taxon>
        <taxon>Kitasatosporales</taxon>
        <taxon>Streptomycetaceae</taxon>
        <taxon>Streptomyces</taxon>
    </lineage>
</organism>
<protein>
    <recommendedName>
        <fullName evidence="2">Activator of Hsp90 ATPase homologue 1/2-like C-terminal domain-containing protein</fullName>
    </recommendedName>
</protein>
<name>A0A1V4AA66_9ACTN</name>
<comment type="caution">
    <text evidence="3">The sequence shown here is derived from an EMBL/GenBank/DDBJ whole genome shotgun (WGS) entry which is preliminary data.</text>
</comment>
<gene>
    <name evidence="3" type="ORF">B1H18_14005</name>
</gene>
<reference evidence="3 4" key="1">
    <citation type="submission" date="2017-02" db="EMBL/GenBank/DDBJ databases">
        <title>Draft Genome Sequence of Streptomyces tsukubaensis F601, a Producer of the immunosuppressant tacrolimus FK506.</title>
        <authorList>
            <person name="Zong G."/>
            <person name="Zhong C."/>
            <person name="Fu J."/>
            <person name="Qin R."/>
            <person name="Cao G."/>
        </authorList>
    </citation>
    <scope>NUCLEOTIDE SEQUENCE [LARGE SCALE GENOMIC DNA]</scope>
    <source>
        <strain evidence="3 4">F601</strain>
    </source>
</reference>
<evidence type="ECO:0000313" key="4">
    <source>
        <dbReference type="Proteomes" id="UP000190539"/>
    </source>
</evidence>
<dbReference type="Gene3D" id="3.30.530.20">
    <property type="match status" value="2"/>
</dbReference>
<dbReference type="Proteomes" id="UP000190539">
    <property type="component" value="Unassembled WGS sequence"/>
</dbReference>
<dbReference type="Pfam" id="PF08327">
    <property type="entry name" value="AHSA1"/>
    <property type="match status" value="1"/>
</dbReference>